<proteinExistence type="predicted"/>
<organism evidence="2 3">
    <name type="scientific">Morella rubra</name>
    <name type="common">Chinese bayberry</name>
    <dbReference type="NCBI Taxonomy" id="262757"/>
    <lineage>
        <taxon>Eukaryota</taxon>
        <taxon>Viridiplantae</taxon>
        <taxon>Streptophyta</taxon>
        <taxon>Embryophyta</taxon>
        <taxon>Tracheophyta</taxon>
        <taxon>Spermatophyta</taxon>
        <taxon>Magnoliopsida</taxon>
        <taxon>eudicotyledons</taxon>
        <taxon>Gunneridae</taxon>
        <taxon>Pentapetalae</taxon>
        <taxon>rosids</taxon>
        <taxon>fabids</taxon>
        <taxon>Fagales</taxon>
        <taxon>Myricaceae</taxon>
        <taxon>Morella</taxon>
    </lineage>
</organism>
<dbReference type="EMBL" id="RXIC02000026">
    <property type="protein sequence ID" value="KAB1203173.1"/>
    <property type="molecule type" value="Genomic_DNA"/>
</dbReference>
<feature type="region of interest" description="Disordered" evidence="1">
    <location>
        <begin position="104"/>
        <end position="171"/>
    </location>
</feature>
<accession>A0A6A1USB4</accession>
<dbReference type="OrthoDB" id="1906709at2759"/>
<reference evidence="2 3" key="1">
    <citation type="journal article" date="2019" name="Plant Biotechnol. J.">
        <title>The red bayberry genome and genetic basis of sex determination.</title>
        <authorList>
            <person name="Jia H.M."/>
            <person name="Jia H.J."/>
            <person name="Cai Q.L."/>
            <person name="Wang Y."/>
            <person name="Zhao H.B."/>
            <person name="Yang W.F."/>
            <person name="Wang G.Y."/>
            <person name="Li Y.H."/>
            <person name="Zhan D.L."/>
            <person name="Shen Y.T."/>
            <person name="Niu Q.F."/>
            <person name="Chang L."/>
            <person name="Qiu J."/>
            <person name="Zhao L."/>
            <person name="Xie H.B."/>
            <person name="Fu W.Y."/>
            <person name="Jin J."/>
            <person name="Li X.W."/>
            <person name="Jiao Y."/>
            <person name="Zhou C.C."/>
            <person name="Tu T."/>
            <person name="Chai C.Y."/>
            <person name="Gao J.L."/>
            <person name="Fan L.J."/>
            <person name="van de Weg E."/>
            <person name="Wang J.Y."/>
            <person name="Gao Z.S."/>
        </authorList>
    </citation>
    <scope>NUCLEOTIDE SEQUENCE [LARGE SCALE GENOMIC DNA]</scope>
    <source>
        <tissue evidence="2">Leaves</tissue>
    </source>
</reference>
<sequence length="231" mass="25687">MRENDHSLPFGICRRLFNFVKNNLIARGLKHVTLGRMTLPQAGPTNVPVDHVGSMEERRLLNALEPSDLDSVIQIQFKKTDDLEIWTPVYVSEKNGSIDTGAAQLLSGERKDQTKGRISKPPSKELPQVEPGIQDRKGSEIQTKSSKGGPKNSVSMRDVAEEEKKKQKGKNIAGKNLTLAVVPESTQLKPAPTHVMPRFSVIANINEQSDAFIRSRKEAMNRYYNSEPGNS</sequence>
<protein>
    <submittedName>
        <fullName evidence="2">Uncharacterized protein</fullName>
    </submittedName>
</protein>
<dbReference type="AlphaFoldDB" id="A0A6A1USB4"/>
<comment type="caution">
    <text evidence="2">The sequence shown here is derived from an EMBL/GenBank/DDBJ whole genome shotgun (WGS) entry which is preliminary data.</text>
</comment>
<keyword evidence="3" id="KW-1185">Reference proteome</keyword>
<evidence type="ECO:0000256" key="1">
    <source>
        <dbReference type="SAM" id="MobiDB-lite"/>
    </source>
</evidence>
<evidence type="ECO:0000313" key="2">
    <source>
        <dbReference type="EMBL" id="KAB1203173.1"/>
    </source>
</evidence>
<gene>
    <name evidence="2" type="ORF">CJ030_MR8G028447</name>
</gene>
<name>A0A6A1USB4_9ROSI</name>
<evidence type="ECO:0000313" key="3">
    <source>
        <dbReference type="Proteomes" id="UP000516437"/>
    </source>
</evidence>
<dbReference type="Proteomes" id="UP000516437">
    <property type="component" value="Chromosome 8"/>
</dbReference>